<feature type="region of interest" description="Disordered" evidence="2">
    <location>
        <begin position="1"/>
        <end position="20"/>
    </location>
</feature>
<dbReference type="AlphaFoldDB" id="A0A378NQV4"/>
<evidence type="ECO:0000259" key="4">
    <source>
        <dbReference type="Pfam" id="PF01551"/>
    </source>
</evidence>
<dbReference type="CDD" id="cd12797">
    <property type="entry name" value="M23_peptidase"/>
    <property type="match status" value="1"/>
</dbReference>
<feature type="compositionally biased region" description="Polar residues" evidence="2">
    <location>
        <begin position="1"/>
        <end position="13"/>
    </location>
</feature>
<evidence type="ECO:0000256" key="1">
    <source>
        <dbReference type="SAM" id="Coils"/>
    </source>
</evidence>
<proteinExistence type="predicted"/>
<dbReference type="InterPro" id="IPR016047">
    <property type="entry name" value="M23ase_b-sheet_dom"/>
</dbReference>
<dbReference type="SUPFAM" id="SSF51261">
    <property type="entry name" value="Duplicated hybrid motif"/>
    <property type="match status" value="1"/>
</dbReference>
<sequence length="337" mass="37226">MSQEELNKQATEQNNTETEIEDIKEDKKVVKNDEYTIKIIPNKTDDVKLFTISKNMLRYVMASVVIMIVLVVGSLSFAGYVYFNNQADKQHLQELQEANALQQQQLSELDKKANSLKEDMDQLNNLENELKQLSGIELPEDNNGDSVNPEQNGQGGPYPQTPTIENVRLTLDTVENTMNGKLNNMEELKKRLQTAIMMKRQQVAIANQTISITPSIWPAKGVVSSPYGLRWGGSDFHPGIDIANDMGTPIRATADGVVSIAGWNSGGYGNMVDIDHGNGVMTRYGHASYVVVSAGQQVKRGQIIAYMGSTGFSTGPHVHYEVRINGQAVDPSGYLFN</sequence>
<dbReference type="InterPro" id="IPR050570">
    <property type="entry name" value="Cell_wall_metabolism_enzyme"/>
</dbReference>
<dbReference type="EMBL" id="UGPP01000001">
    <property type="protein sequence ID" value="STY70049.1"/>
    <property type="molecule type" value="Genomic_DNA"/>
</dbReference>
<dbReference type="Proteomes" id="UP000255234">
    <property type="component" value="Unassembled WGS sequence"/>
</dbReference>
<keyword evidence="3" id="KW-0812">Transmembrane</keyword>
<protein>
    <submittedName>
        <fullName evidence="5">Septal ring factor</fullName>
    </submittedName>
</protein>
<dbReference type="InterPro" id="IPR011055">
    <property type="entry name" value="Dup_hybrid_motif"/>
</dbReference>
<feature type="transmembrane region" description="Helical" evidence="3">
    <location>
        <begin position="59"/>
        <end position="83"/>
    </location>
</feature>
<dbReference type="PANTHER" id="PTHR21666">
    <property type="entry name" value="PEPTIDASE-RELATED"/>
    <property type="match status" value="1"/>
</dbReference>
<dbReference type="PANTHER" id="PTHR21666:SF286">
    <property type="entry name" value="LIPOPROTEIN NLPD"/>
    <property type="match status" value="1"/>
</dbReference>
<dbReference type="RefSeq" id="WP_115150839.1">
    <property type="nucleotide sequence ID" value="NZ_UGPP01000001.1"/>
</dbReference>
<evidence type="ECO:0000256" key="3">
    <source>
        <dbReference type="SAM" id="Phobius"/>
    </source>
</evidence>
<keyword evidence="3" id="KW-0472">Membrane</keyword>
<keyword evidence="1" id="KW-0175">Coiled coil</keyword>
<name>A0A378NQV4_9FIRM</name>
<reference evidence="5 6" key="1">
    <citation type="submission" date="2018-06" db="EMBL/GenBank/DDBJ databases">
        <authorList>
            <consortium name="Pathogen Informatics"/>
            <person name="Doyle S."/>
        </authorList>
    </citation>
    <scope>NUCLEOTIDE SEQUENCE [LARGE SCALE GENOMIC DNA]</scope>
    <source>
        <strain evidence="5 6">NCTC10571</strain>
    </source>
</reference>
<evidence type="ECO:0000313" key="5">
    <source>
        <dbReference type="EMBL" id="STY70049.1"/>
    </source>
</evidence>
<organism evidence="5 6">
    <name type="scientific">Megamonas hypermegale</name>
    <dbReference type="NCBI Taxonomy" id="158847"/>
    <lineage>
        <taxon>Bacteria</taxon>
        <taxon>Bacillati</taxon>
        <taxon>Bacillota</taxon>
        <taxon>Negativicutes</taxon>
        <taxon>Selenomonadales</taxon>
        <taxon>Selenomonadaceae</taxon>
        <taxon>Megamonas</taxon>
    </lineage>
</organism>
<dbReference type="Gene3D" id="2.70.70.10">
    <property type="entry name" value="Glucose Permease (Domain IIA)"/>
    <property type="match status" value="1"/>
</dbReference>
<keyword evidence="3" id="KW-1133">Transmembrane helix</keyword>
<evidence type="ECO:0000256" key="2">
    <source>
        <dbReference type="SAM" id="MobiDB-lite"/>
    </source>
</evidence>
<dbReference type="Pfam" id="PF01551">
    <property type="entry name" value="Peptidase_M23"/>
    <property type="match status" value="1"/>
</dbReference>
<feature type="region of interest" description="Disordered" evidence="2">
    <location>
        <begin position="137"/>
        <end position="162"/>
    </location>
</feature>
<feature type="coiled-coil region" evidence="1">
    <location>
        <begin position="84"/>
        <end position="136"/>
    </location>
</feature>
<dbReference type="FunFam" id="2.70.70.10:FF:000006">
    <property type="entry name" value="M23 family peptidase"/>
    <property type="match status" value="1"/>
</dbReference>
<gene>
    <name evidence="5" type="primary">envC_1</name>
    <name evidence="5" type="ORF">NCTC10571_00142</name>
</gene>
<feature type="domain" description="M23ase beta-sheet core" evidence="4">
    <location>
        <begin position="236"/>
        <end position="331"/>
    </location>
</feature>
<dbReference type="GO" id="GO:0004222">
    <property type="term" value="F:metalloendopeptidase activity"/>
    <property type="evidence" value="ECO:0007669"/>
    <property type="project" value="TreeGrafter"/>
</dbReference>
<evidence type="ECO:0000313" key="6">
    <source>
        <dbReference type="Proteomes" id="UP000255234"/>
    </source>
</evidence>
<feature type="coiled-coil region" evidence="1">
    <location>
        <begin position="171"/>
        <end position="202"/>
    </location>
</feature>
<dbReference type="STRING" id="1122216.GCA_000423385_01896"/>
<accession>A0A378NQV4</accession>